<reference evidence="2 3" key="1">
    <citation type="submission" date="2020-03" db="EMBL/GenBank/DDBJ databases">
        <authorList>
            <person name="Picone N."/>
        </authorList>
    </citation>
    <scope>NUCLEOTIDE SEQUENCE [LARGE SCALE GENOMIC DNA]</scope>
    <source>
        <strain evidence="2">NSCAC1</strain>
    </source>
</reference>
<keyword evidence="3" id="KW-1185">Reference proteome</keyword>
<protein>
    <submittedName>
        <fullName evidence="2">Uncharacterized protein</fullName>
    </submittedName>
</protein>
<sequence length="88" mass="9879">MITLINSARLQITIIICIISCSIFYFSGEYLALHPKIFGNQMFIPNITIGNFAFLLKTVGQILFVPAAVIIIRVYVAEKSRILTQENS</sequence>
<evidence type="ECO:0000313" key="2">
    <source>
        <dbReference type="EMBL" id="CAB1274154.1"/>
    </source>
</evidence>
<feature type="transmembrane region" description="Helical" evidence="1">
    <location>
        <begin position="52"/>
        <end position="76"/>
    </location>
</feature>
<proteinExistence type="predicted"/>
<evidence type="ECO:0000313" key="3">
    <source>
        <dbReference type="Proteomes" id="UP000516072"/>
    </source>
</evidence>
<dbReference type="RefSeq" id="WP_197744442.1">
    <property type="nucleotide sequence ID" value="NZ_LR778175.1"/>
</dbReference>
<feature type="transmembrane region" description="Helical" evidence="1">
    <location>
        <begin position="12"/>
        <end position="32"/>
    </location>
</feature>
<dbReference type="AlphaFoldDB" id="A0A7G1Q761"/>
<dbReference type="KEGG" id="ntg:NSCAC_0029"/>
<dbReference type="EMBL" id="LR778175">
    <property type="protein sequence ID" value="CAB1274154.1"/>
    <property type="molecule type" value="Genomic_DNA"/>
</dbReference>
<gene>
    <name evidence="2" type="ORF">NSCAC_0029</name>
</gene>
<evidence type="ECO:0000256" key="1">
    <source>
        <dbReference type="SAM" id="Phobius"/>
    </source>
</evidence>
<dbReference type="Proteomes" id="UP000516072">
    <property type="component" value="Chromosome"/>
</dbReference>
<keyword evidence="1" id="KW-0812">Transmembrane</keyword>
<accession>A0A7G1Q761</accession>
<name>A0A7G1Q761_9GAMM</name>
<keyword evidence="1" id="KW-1133">Transmembrane helix</keyword>
<keyword evidence="1" id="KW-0472">Membrane</keyword>
<organism evidence="2 3">
    <name type="scientific">Candidatus Nitrosacidococcus tergens</name>
    <dbReference type="NCBI Taxonomy" id="553981"/>
    <lineage>
        <taxon>Bacteria</taxon>
        <taxon>Pseudomonadati</taxon>
        <taxon>Pseudomonadota</taxon>
        <taxon>Gammaproteobacteria</taxon>
        <taxon>Chromatiales</taxon>
        <taxon>Chromatiaceae</taxon>
        <taxon>Candidatus Nitrosacidococcus</taxon>
    </lineage>
</organism>